<evidence type="ECO:0000259" key="3">
    <source>
        <dbReference type="Pfam" id="PF00149"/>
    </source>
</evidence>
<dbReference type="Gene3D" id="3.60.21.10">
    <property type="match status" value="1"/>
</dbReference>
<accession>A0A4P6UQJ5</accession>
<dbReference type="GO" id="GO:0008758">
    <property type="term" value="F:UDP-2,3-diacylglucosamine hydrolase activity"/>
    <property type="evidence" value="ECO:0007669"/>
    <property type="project" value="TreeGrafter"/>
</dbReference>
<protein>
    <submittedName>
        <fullName evidence="4">Metallophosphoesterase</fullName>
    </submittedName>
</protein>
<dbReference type="InterPro" id="IPR029052">
    <property type="entry name" value="Metallo-depent_PP-like"/>
</dbReference>
<sequence length="271" mass="30770">MKKLLKLLLLMIALYVFLYANNHWIVMTERIYESEKIPESFDGFRITQVSDLHDALFGENQDKLIKKVKKTNPDAIFITGDLIDSNRYHLDQSLMAVREFVKIADVYYVLGNHEVAINQVSKIYEALEKLGVYILPNAAVWIERNGERIAVAGIEDPLNGVDTERMLDMALANVPKDAFTVLLAHRPEKFDIYVKNEIDFVFTGHAHGGQVRIPFVGGIIAPGQGFFPKYTAGFYEENHTTMNVSRGLGNSMAPFRIFNFPEIVVVELKTK</sequence>
<organism evidence="4 5">
    <name type="scientific">Ureibacillus thermophilus</name>
    <dbReference type="NCBI Taxonomy" id="367743"/>
    <lineage>
        <taxon>Bacteria</taxon>
        <taxon>Bacillati</taxon>
        <taxon>Bacillota</taxon>
        <taxon>Bacilli</taxon>
        <taxon>Bacillales</taxon>
        <taxon>Caryophanaceae</taxon>
        <taxon>Ureibacillus</taxon>
    </lineage>
</organism>
<evidence type="ECO:0000313" key="4">
    <source>
        <dbReference type="EMBL" id="QBK24715.1"/>
    </source>
</evidence>
<dbReference type="SUPFAM" id="SSF56300">
    <property type="entry name" value="Metallo-dependent phosphatases"/>
    <property type="match status" value="1"/>
</dbReference>
<dbReference type="RefSeq" id="WP_208650989.1">
    <property type="nucleotide sequence ID" value="NZ_CP036528.1"/>
</dbReference>
<dbReference type="Pfam" id="PF00149">
    <property type="entry name" value="Metallophos"/>
    <property type="match status" value="1"/>
</dbReference>
<dbReference type="CDD" id="cd07385">
    <property type="entry name" value="MPP_YkuE_C"/>
    <property type="match status" value="1"/>
</dbReference>
<dbReference type="Proteomes" id="UP000291151">
    <property type="component" value="Chromosome"/>
</dbReference>
<dbReference type="PANTHER" id="PTHR31302">
    <property type="entry name" value="TRANSMEMBRANE PROTEIN WITH METALLOPHOSPHOESTERASE DOMAIN-RELATED"/>
    <property type="match status" value="1"/>
</dbReference>
<dbReference type="EMBL" id="CP036528">
    <property type="protein sequence ID" value="QBK24715.1"/>
    <property type="molecule type" value="Genomic_DNA"/>
</dbReference>
<evidence type="ECO:0000256" key="1">
    <source>
        <dbReference type="ARBA" id="ARBA00022723"/>
    </source>
</evidence>
<proteinExistence type="predicted"/>
<dbReference type="PANTHER" id="PTHR31302:SF31">
    <property type="entry name" value="PHOSPHODIESTERASE YAEI"/>
    <property type="match status" value="1"/>
</dbReference>
<dbReference type="KEGG" id="uth:DKZ56_01660"/>
<evidence type="ECO:0000313" key="5">
    <source>
        <dbReference type="Proteomes" id="UP000291151"/>
    </source>
</evidence>
<dbReference type="InterPro" id="IPR051158">
    <property type="entry name" value="Metallophosphoesterase_sf"/>
</dbReference>
<dbReference type="InterPro" id="IPR004843">
    <property type="entry name" value="Calcineurin-like_PHP"/>
</dbReference>
<reference evidence="4 5" key="1">
    <citation type="submission" date="2019-02" db="EMBL/GenBank/DDBJ databases">
        <title>Ureibacillus thermophilus.</title>
        <authorList>
            <person name="Sunny J.S."/>
            <person name="Natarajan A."/>
            <person name="Saleena L.M."/>
        </authorList>
    </citation>
    <scope>NUCLEOTIDE SEQUENCE [LARGE SCALE GENOMIC DNA]</scope>
    <source>
        <strain evidence="4 5">LM102</strain>
    </source>
</reference>
<feature type="domain" description="Calcineurin-like phosphoesterase" evidence="3">
    <location>
        <begin position="44"/>
        <end position="208"/>
    </location>
</feature>
<dbReference type="GO" id="GO:0009245">
    <property type="term" value="P:lipid A biosynthetic process"/>
    <property type="evidence" value="ECO:0007669"/>
    <property type="project" value="TreeGrafter"/>
</dbReference>
<keyword evidence="1" id="KW-0479">Metal-binding</keyword>
<dbReference type="GO" id="GO:0046872">
    <property type="term" value="F:metal ion binding"/>
    <property type="evidence" value="ECO:0007669"/>
    <property type="project" value="UniProtKB-KW"/>
</dbReference>
<name>A0A4P6UQJ5_9BACL</name>
<evidence type="ECO:0000256" key="2">
    <source>
        <dbReference type="ARBA" id="ARBA00022801"/>
    </source>
</evidence>
<dbReference type="AlphaFoldDB" id="A0A4P6UQJ5"/>
<gene>
    <name evidence="4" type="ORF">DKZ56_01660</name>
</gene>
<keyword evidence="2" id="KW-0378">Hydrolase</keyword>
<dbReference type="GO" id="GO:0016020">
    <property type="term" value="C:membrane"/>
    <property type="evidence" value="ECO:0007669"/>
    <property type="project" value="GOC"/>
</dbReference>
<keyword evidence="5" id="KW-1185">Reference proteome</keyword>